<accession>A0A1G1STU4</accession>
<feature type="chain" id="PRO_5009578318" description="Gluconolaconase" evidence="1">
    <location>
        <begin position="29"/>
        <end position="341"/>
    </location>
</feature>
<dbReference type="OrthoDB" id="8584394at2"/>
<keyword evidence="3" id="KW-1185">Reference proteome</keyword>
<dbReference type="InterPro" id="IPR053224">
    <property type="entry name" value="Sensory_adhesion_molecule"/>
</dbReference>
<reference evidence="2 3" key="1">
    <citation type="submission" date="2016-08" db="EMBL/GenBank/DDBJ databases">
        <title>Hymenobacter coccineus sp. nov., Hymenobacter lapidarius sp. nov. and Hymenobacter glacialis sp. nov., isolated from Antarctic soil.</title>
        <authorList>
            <person name="Sedlacek I."/>
            <person name="Kralova S."/>
            <person name="Kyrova K."/>
            <person name="Maslanova I."/>
            <person name="Stankova E."/>
            <person name="Vrbovska V."/>
            <person name="Nemec M."/>
            <person name="Bartak M."/>
            <person name="Svec P."/>
            <person name="Busse H.-J."/>
            <person name="Pantucek R."/>
        </authorList>
    </citation>
    <scope>NUCLEOTIDE SEQUENCE [LARGE SCALE GENOMIC DNA]</scope>
    <source>
        <strain evidence="2 3">CCM 8649</strain>
    </source>
</reference>
<evidence type="ECO:0000256" key="1">
    <source>
        <dbReference type="SAM" id="SignalP"/>
    </source>
</evidence>
<dbReference type="EMBL" id="MDZA01000438">
    <property type="protein sequence ID" value="OGX82054.1"/>
    <property type="molecule type" value="Genomic_DNA"/>
</dbReference>
<sequence>MPVRSSLFAPFRAPARRLAPLAGLLALAACSKNDIPIAPPEAPETVVVTKAALYPEGLQYDAAGSRFLVSSETAGTVGAVTDNGTYTEFATDAALVSSVGLYLDGSRNRLLVAVSDPGYNTARSTPATLRKLARLAIFNRDNGQLVRAVDLGALLPTLNHFANDIAVDAQGNAYVTDSFAPIIYKVDLQGNATVLLNNPQFVAPAGTFGLNGIVYHPDGYLLVARSDVGALFKIPLSDPTAFTRVTTTGLDLTGADGLRLQDNNTLQVSTNAQAKVQRLTTTDGWGAAALGGTFATPPQYPTTLAARAGTDGYVLYSNLNALQANQQPPVSQFTIARLRFQ</sequence>
<dbReference type="InterPro" id="IPR011042">
    <property type="entry name" value="6-blade_b-propeller_TolB-like"/>
</dbReference>
<dbReference type="Proteomes" id="UP000177506">
    <property type="component" value="Unassembled WGS sequence"/>
</dbReference>
<dbReference type="PANTHER" id="PTHR31460:SF3">
    <property type="entry name" value="MESOCENTIN"/>
    <property type="match status" value="1"/>
</dbReference>
<dbReference type="SUPFAM" id="SSF63829">
    <property type="entry name" value="Calcium-dependent phosphotriesterase"/>
    <property type="match status" value="1"/>
</dbReference>
<dbReference type="PANTHER" id="PTHR31460">
    <property type="match status" value="1"/>
</dbReference>
<proteinExistence type="predicted"/>
<name>A0A1G1STU4_9BACT</name>
<feature type="signal peptide" evidence="1">
    <location>
        <begin position="1"/>
        <end position="28"/>
    </location>
</feature>
<organism evidence="2 3">
    <name type="scientific">Hymenobacter coccineus</name>
    <dbReference type="NCBI Taxonomy" id="1908235"/>
    <lineage>
        <taxon>Bacteria</taxon>
        <taxon>Pseudomonadati</taxon>
        <taxon>Bacteroidota</taxon>
        <taxon>Cytophagia</taxon>
        <taxon>Cytophagales</taxon>
        <taxon>Hymenobacteraceae</taxon>
        <taxon>Hymenobacter</taxon>
    </lineage>
</organism>
<comment type="caution">
    <text evidence="2">The sequence shown here is derived from an EMBL/GenBank/DDBJ whole genome shotgun (WGS) entry which is preliminary data.</text>
</comment>
<dbReference type="AlphaFoldDB" id="A0A1G1STU4"/>
<evidence type="ECO:0008006" key="4">
    <source>
        <dbReference type="Google" id="ProtNLM"/>
    </source>
</evidence>
<dbReference type="PROSITE" id="PS51257">
    <property type="entry name" value="PROKAR_LIPOPROTEIN"/>
    <property type="match status" value="1"/>
</dbReference>
<evidence type="ECO:0000313" key="2">
    <source>
        <dbReference type="EMBL" id="OGX82054.1"/>
    </source>
</evidence>
<gene>
    <name evidence="2" type="ORF">BEN49_14575</name>
</gene>
<dbReference type="Gene3D" id="2.120.10.30">
    <property type="entry name" value="TolB, C-terminal domain"/>
    <property type="match status" value="1"/>
</dbReference>
<dbReference type="RefSeq" id="WP_070746960.1">
    <property type="nucleotide sequence ID" value="NZ_MDZA01000438.1"/>
</dbReference>
<keyword evidence="1" id="KW-0732">Signal</keyword>
<evidence type="ECO:0000313" key="3">
    <source>
        <dbReference type="Proteomes" id="UP000177506"/>
    </source>
</evidence>
<protein>
    <recommendedName>
        <fullName evidence="4">Gluconolaconase</fullName>
    </recommendedName>
</protein>